<keyword evidence="11" id="KW-1185">Reference proteome</keyword>
<feature type="transmembrane region" description="Helical" evidence="8">
    <location>
        <begin position="66"/>
        <end position="87"/>
    </location>
</feature>
<accession>A0AAN9T0V4</accession>
<feature type="transmembrane region" description="Helical" evidence="8">
    <location>
        <begin position="93"/>
        <end position="119"/>
    </location>
</feature>
<evidence type="ECO:0000256" key="2">
    <source>
        <dbReference type="ARBA" id="ARBA00007651"/>
    </source>
</evidence>
<dbReference type="InterPro" id="IPR006702">
    <property type="entry name" value="CASP_dom"/>
</dbReference>
<dbReference type="Pfam" id="PF04535">
    <property type="entry name" value="CASP_dom"/>
    <property type="match status" value="1"/>
</dbReference>
<organism evidence="10 11">
    <name type="scientific">Psophocarpus tetragonolobus</name>
    <name type="common">Winged bean</name>
    <name type="synonym">Dolichos tetragonolobus</name>
    <dbReference type="NCBI Taxonomy" id="3891"/>
    <lineage>
        <taxon>Eukaryota</taxon>
        <taxon>Viridiplantae</taxon>
        <taxon>Streptophyta</taxon>
        <taxon>Embryophyta</taxon>
        <taxon>Tracheophyta</taxon>
        <taxon>Spermatophyta</taxon>
        <taxon>Magnoliopsida</taxon>
        <taxon>eudicotyledons</taxon>
        <taxon>Gunneridae</taxon>
        <taxon>Pentapetalae</taxon>
        <taxon>rosids</taxon>
        <taxon>fabids</taxon>
        <taxon>Fabales</taxon>
        <taxon>Fabaceae</taxon>
        <taxon>Papilionoideae</taxon>
        <taxon>50 kb inversion clade</taxon>
        <taxon>NPAAA clade</taxon>
        <taxon>indigoferoid/millettioid clade</taxon>
        <taxon>Phaseoleae</taxon>
        <taxon>Psophocarpus</taxon>
    </lineage>
</organism>
<keyword evidence="6 8" id="KW-1133">Transmembrane helix</keyword>
<evidence type="ECO:0000256" key="6">
    <source>
        <dbReference type="ARBA" id="ARBA00022989"/>
    </source>
</evidence>
<dbReference type="NCBIfam" id="TIGR01569">
    <property type="entry name" value="A_tha_TIGR01569"/>
    <property type="match status" value="1"/>
</dbReference>
<proteinExistence type="inferred from homology"/>
<feature type="domain" description="Casparian strip membrane protein" evidence="9">
    <location>
        <begin position="19"/>
        <end position="158"/>
    </location>
</feature>
<comment type="caution">
    <text evidence="10">The sequence shown here is derived from an EMBL/GenBank/DDBJ whole genome shotgun (WGS) entry which is preliminary data.</text>
</comment>
<evidence type="ECO:0000256" key="1">
    <source>
        <dbReference type="ARBA" id="ARBA00004651"/>
    </source>
</evidence>
<keyword evidence="4 8" id="KW-1003">Cell membrane</keyword>
<dbReference type="AlphaFoldDB" id="A0AAN9T0V4"/>
<dbReference type="InterPro" id="IPR006459">
    <property type="entry name" value="CASP/CASPL"/>
</dbReference>
<dbReference type="GO" id="GO:0005886">
    <property type="term" value="C:plasma membrane"/>
    <property type="evidence" value="ECO:0007669"/>
    <property type="project" value="UniProtKB-SubCell"/>
</dbReference>
<evidence type="ECO:0000256" key="5">
    <source>
        <dbReference type="ARBA" id="ARBA00022692"/>
    </source>
</evidence>
<comment type="subcellular location">
    <subcellularLocation>
        <location evidence="1 8">Cell membrane</location>
        <topology evidence="1 8">Multi-pass membrane protein</topology>
    </subcellularLocation>
</comment>
<gene>
    <name evidence="10" type="ORF">VNO78_06095</name>
</gene>
<evidence type="ECO:0000256" key="4">
    <source>
        <dbReference type="ARBA" id="ARBA00022475"/>
    </source>
</evidence>
<evidence type="ECO:0000256" key="7">
    <source>
        <dbReference type="ARBA" id="ARBA00023136"/>
    </source>
</evidence>
<sequence>MLLDATFPVFLVKPMANTRSRRVCHLLLRFVAFAATLAAVIMMATSHERATIFTVSFEAKYTNSPAFKYFVVAFSVITVYGFLVLFLPAKSLLWRLVVALDLVFTILLVSSFSATLAIAQVGKKGNNDAGWLPICDSVPKYCDQVTRALIAGFVAMIVYIILLLHSVHTIIDPLLLGKN</sequence>
<dbReference type="InterPro" id="IPR044173">
    <property type="entry name" value="CASPL"/>
</dbReference>
<keyword evidence="7 8" id="KW-0472">Membrane</keyword>
<keyword evidence="5 8" id="KW-0812">Transmembrane</keyword>
<dbReference type="Proteomes" id="UP001386955">
    <property type="component" value="Unassembled WGS sequence"/>
</dbReference>
<evidence type="ECO:0000313" key="10">
    <source>
        <dbReference type="EMBL" id="KAK7404988.1"/>
    </source>
</evidence>
<reference evidence="10 11" key="1">
    <citation type="submission" date="2024-01" db="EMBL/GenBank/DDBJ databases">
        <title>The genomes of 5 underutilized Papilionoideae crops provide insights into root nodulation and disease resistanc.</title>
        <authorList>
            <person name="Jiang F."/>
        </authorList>
    </citation>
    <scope>NUCLEOTIDE SEQUENCE [LARGE SCALE GENOMIC DNA]</scope>
    <source>
        <strain evidence="10">DUOXIRENSHENG_FW03</strain>
        <tissue evidence="10">Leaves</tissue>
    </source>
</reference>
<dbReference type="PANTHER" id="PTHR36488:SF8">
    <property type="entry name" value="CASP-LIKE PROTEIN 1U1"/>
    <property type="match status" value="1"/>
</dbReference>
<dbReference type="EMBL" id="JAYMYS010000002">
    <property type="protein sequence ID" value="KAK7404988.1"/>
    <property type="molecule type" value="Genomic_DNA"/>
</dbReference>
<evidence type="ECO:0000313" key="11">
    <source>
        <dbReference type="Proteomes" id="UP001386955"/>
    </source>
</evidence>
<feature type="transmembrane region" description="Helical" evidence="8">
    <location>
        <begin position="26"/>
        <end position="45"/>
    </location>
</feature>
<evidence type="ECO:0000256" key="3">
    <source>
        <dbReference type="ARBA" id="ARBA00011489"/>
    </source>
</evidence>
<protein>
    <recommendedName>
        <fullName evidence="8">CASP-like protein</fullName>
    </recommendedName>
</protein>
<comment type="similarity">
    <text evidence="2 8">Belongs to the Casparian strip membrane proteins (CASP) family.</text>
</comment>
<feature type="transmembrane region" description="Helical" evidence="8">
    <location>
        <begin position="148"/>
        <end position="171"/>
    </location>
</feature>
<dbReference type="PANTHER" id="PTHR36488">
    <property type="entry name" value="CASP-LIKE PROTEIN 1U1"/>
    <property type="match status" value="1"/>
</dbReference>
<name>A0AAN9T0V4_PSOTE</name>
<evidence type="ECO:0000256" key="8">
    <source>
        <dbReference type="RuleBase" id="RU361233"/>
    </source>
</evidence>
<comment type="subunit">
    <text evidence="3 8">Homodimer and heterodimers.</text>
</comment>
<evidence type="ECO:0000259" key="9">
    <source>
        <dbReference type="Pfam" id="PF04535"/>
    </source>
</evidence>